<proteinExistence type="predicted"/>
<organism evidence="2 3">
    <name type="scientific">Panicum miliaceum</name>
    <name type="common">Proso millet</name>
    <name type="synonym">Broomcorn millet</name>
    <dbReference type="NCBI Taxonomy" id="4540"/>
    <lineage>
        <taxon>Eukaryota</taxon>
        <taxon>Viridiplantae</taxon>
        <taxon>Streptophyta</taxon>
        <taxon>Embryophyta</taxon>
        <taxon>Tracheophyta</taxon>
        <taxon>Spermatophyta</taxon>
        <taxon>Magnoliopsida</taxon>
        <taxon>Liliopsida</taxon>
        <taxon>Poales</taxon>
        <taxon>Poaceae</taxon>
        <taxon>PACMAD clade</taxon>
        <taxon>Panicoideae</taxon>
        <taxon>Panicodae</taxon>
        <taxon>Paniceae</taxon>
        <taxon>Panicinae</taxon>
        <taxon>Panicum</taxon>
        <taxon>Panicum sect. Panicum</taxon>
    </lineage>
</organism>
<comment type="caution">
    <text evidence="2">The sequence shown here is derived from an EMBL/GenBank/DDBJ whole genome shotgun (WGS) entry which is preliminary data.</text>
</comment>
<keyword evidence="3" id="KW-1185">Reference proteome</keyword>
<sequence length="119" mass="13609">MEETLREPSRTGRKLSPSPTRHPRSGSREPSPPRLQYRREPSPPRGYSRWLILDRIVHRSRRLHGVVDRDATTSATSHDCVGRPVRASLRVACPPAVILWPWRDWGTGVERGRITGLLM</sequence>
<evidence type="ECO:0000313" key="2">
    <source>
        <dbReference type="EMBL" id="RLN24445.1"/>
    </source>
</evidence>
<gene>
    <name evidence="2" type="ORF">C2845_PM07G38050</name>
</gene>
<name>A0A3L6SQZ5_PANMI</name>
<reference evidence="3" key="1">
    <citation type="journal article" date="2019" name="Nat. Commun.">
        <title>The genome of broomcorn millet.</title>
        <authorList>
            <person name="Zou C."/>
            <person name="Miki D."/>
            <person name="Li D."/>
            <person name="Tang Q."/>
            <person name="Xiao L."/>
            <person name="Rajput S."/>
            <person name="Deng P."/>
            <person name="Jia W."/>
            <person name="Huang R."/>
            <person name="Zhang M."/>
            <person name="Sun Y."/>
            <person name="Hu J."/>
            <person name="Fu X."/>
            <person name="Schnable P.S."/>
            <person name="Li F."/>
            <person name="Zhang H."/>
            <person name="Feng B."/>
            <person name="Zhu X."/>
            <person name="Liu R."/>
            <person name="Schnable J.C."/>
            <person name="Zhu J.-K."/>
            <person name="Zhang H."/>
        </authorList>
    </citation>
    <scope>NUCLEOTIDE SEQUENCE [LARGE SCALE GENOMIC DNA]</scope>
</reference>
<accession>A0A3L6SQZ5</accession>
<feature type="compositionally biased region" description="Basic and acidic residues" evidence="1">
    <location>
        <begin position="1"/>
        <end position="10"/>
    </location>
</feature>
<dbReference type="Proteomes" id="UP000275267">
    <property type="component" value="Unassembled WGS sequence"/>
</dbReference>
<feature type="region of interest" description="Disordered" evidence="1">
    <location>
        <begin position="1"/>
        <end position="46"/>
    </location>
</feature>
<dbReference type="AlphaFoldDB" id="A0A3L6SQZ5"/>
<protein>
    <submittedName>
        <fullName evidence="2">Uncharacterized protein</fullName>
    </submittedName>
</protein>
<dbReference type="EMBL" id="PQIB02000004">
    <property type="protein sequence ID" value="RLN24445.1"/>
    <property type="molecule type" value="Genomic_DNA"/>
</dbReference>
<evidence type="ECO:0000313" key="3">
    <source>
        <dbReference type="Proteomes" id="UP000275267"/>
    </source>
</evidence>
<evidence type="ECO:0000256" key="1">
    <source>
        <dbReference type="SAM" id="MobiDB-lite"/>
    </source>
</evidence>